<evidence type="ECO:0000313" key="1">
    <source>
        <dbReference type="EMBL" id="KIN07751.1"/>
    </source>
</evidence>
<sequence length="105" mass="12305">MALNTFKLLNPELFTNFLPTSHLKRLRYCALSFLLIVSNVVALENYLRVESSSPDHLYFLDNFNIHDYLEGHSVRVKGVRMTRIHYHPNITEGVLHDMAEQRNFT</sequence>
<accession>A0A0C3HHR8</accession>
<reference evidence="2" key="2">
    <citation type="submission" date="2015-01" db="EMBL/GenBank/DDBJ databases">
        <title>Evolutionary Origins and Diversification of the Mycorrhizal Mutualists.</title>
        <authorList>
            <consortium name="DOE Joint Genome Institute"/>
            <consortium name="Mycorrhizal Genomics Consortium"/>
            <person name="Kohler A."/>
            <person name="Kuo A."/>
            <person name="Nagy L.G."/>
            <person name="Floudas D."/>
            <person name="Copeland A."/>
            <person name="Barry K.W."/>
            <person name="Cichocki N."/>
            <person name="Veneault-Fourrey C."/>
            <person name="LaButti K."/>
            <person name="Lindquist E.A."/>
            <person name="Lipzen A."/>
            <person name="Lundell T."/>
            <person name="Morin E."/>
            <person name="Murat C."/>
            <person name="Riley R."/>
            <person name="Ohm R."/>
            <person name="Sun H."/>
            <person name="Tunlid A."/>
            <person name="Henrissat B."/>
            <person name="Grigoriev I.V."/>
            <person name="Hibbett D.S."/>
            <person name="Martin F."/>
        </authorList>
    </citation>
    <scope>NUCLEOTIDE SEQUENCE [LARGE SCALE GENOMIC DNA]</scope>
    <source>
        <strain evidence="2">Zn</strain>
    </source>
</reference>
<name>A0A0C3HHR8_OIDMZ</name>
<protein>
    <submittedName>
        <fullName evidence="1">Uncharacterized protein</fullName>
    </submittedName>
</protein>
<gene>
    <name evidence="1" type="ORF">OIDMADRAFT_16305</name>
</gene>
<proteinExistence type="predicted"/>
<dbReference type="HOGENOM" id="CLU_2237335_0_0_1"/>
<evidence type="ECO:0000313" key="2">
    <source>
        <dbReference type="Proteomes" id="UP000054321"/>
    </source>
</evidence>
<dbReference type="EMBL" id="KN832870">
    <property type="protein sequence ID" value="KIN07751.1"/>
    <property type="molecule type" value="Genomic_DNA"/>
</dbReference>
<dbReference type="InParanoid" id="A0A0C3HHR8"/>
<dbReference type="AlphaFoldDB" id="A0A0C3HHR8"/>
<organism evidence="1 2">
    <name type="scientific">Oidiodendron maius (strain Zn)</name>
    <dbReference type="NCBI Taxonomy" id="913774"/>
    <lineage>
        <taxon>Eukaryota</taxon>
        <taxon>Fungi</taxon>
        <taxon>Dikarya</taxon>
        <taxon>Ascomycota</taxon>
        <taxon>Pezizomycotina</taxon>
        <taxon>Leotiomycetes</taxon>
        <taxon>Leotiomycetes incertae sedis</taxon>
        <taxon>Myxotrichaceae</taxon>
        <taxon>Oidiodendron</taxon>
    </lineage>
</organism>
<keyword evidence="2" id="KW-1185">Reference proteome</keyword>
<reference evidence="1 2" key="1">
    <citation type="submission" date="2014-04" db="EMBL/GenBank/DDBJ databases">
        <authorList>
            <consortium name="DOE Joint Genome Institute"/>
            <person name="Kuo A."/>
            <person name="Martino E."/>
            <person name="Perotto S."/>
            <person name="Kohler A."/>
            <person name="Nagy L.G."/>
            <person name="Floudas D."/>
            <person name="Copeland A."/>
            <person name="Barry K.W."/>
            <person name="Cichocki N."/>
            <person name="Veneault-Fourrey C."/>
            <person name="LaButti K."/>
            <person name="Lindquist E.A."/>
            <person name="Lipzen A."/>
            <person name="Lundell T."/>
            <person name="Morin E."/>
            <person name="Murat C."/>
            <person name="Sun H."/>
            <person name="Tunlid A."/>
            <person name="Henrissat B."/>
            <person name="Grigoriev I.V."/>
            <person name="Hibbett D.S."/>
            <person name="Martin F."/>
            <person name="Nordberg H.P."/>
            <person name="Cantor M.N."/>
            <person name="Hua S.X."/>
        </authorList>
    </citation>
    <scope>NUCLEOTIDE SEQUENCE [LARGE SCALE GENOMIC DNA]</scope>
    <source>
        <strain evidence="1 2">Zn</strain>
    </source>
</reference>
<dbReference type="Proteomes" id="UP000054321">
    <property type="component" value="Unassembled WGS sequence"/>
</dbReference>